<dbReference type="EnsemblProtists" id="EKX53695">
    <property type="protein sequence ID" value="EKX53695"/>
    <property type="gene ID" value="GUITHDRAFT_64223"/>
</dbReference>
<dbReference type="OMA" id="CHRTIRT"/>
<evidence type="ECO:0000259" key="2">
    <source>
        <dbReference type="PROSITE" id="PS51462"/>
    </source>
</evidence>
<evidence type="ECO:0000256" key="1">
    <source>
        <dbReference type="SAM" id="SignalP"/>
    </source>
</evidence>
<accession>L1JZR1</accession>
<keyword evidence="1" id="KW-0732">Signal</keyword>
<dbReference type="RefSeq" id="XP_005840675.1">
    <property type="nucleotide sequence ID" value="XM_005840618.1"/>
</dbReference>
<dbReference type="EMBL" id="JH992969">
    <property type="protein sequence ID" value="EKX53695.1"/>
    <property type="molecule type" value="Genomic_DNA"/>
</dbReference>
<gene>
    <name evidence="3" type="ORF">GUITHDRAFT_64223</name>
</gene>
<keyword evidence="5" id="KW-1185">Reference proteome</keyword>
<protein>
    <recommendedName>
        <fullName evidence="2">Nudix hydrolase domain-containing protein</fullName>
    </recommendedName>
</protein>
<feature type="signal peptide" evidence="1">
    <location>
        <begin position="1"/>
        <end position="15"/>
    </location>
</feature>
<dbReference type="AlphaFoldDB" id="L1JZR1"/>
<dbReference type="GeneID" id="17310406"/>
<dbReference type="Pfam" id="PF00293">
    <property type="entry name" value="NUDIX"/>
    <property type="match status" value="1"/>
</dbReference>
<reference evidence="4" key="3">
    <citation type="submission" date="2016-03" db="UniProtKB">
        <authorList>
            <consortium name="EnsemblProtists"/>
        </authorList>
    </citation>
    <scope>IDENTIFICATION</scope>
</reference>
<organism evidence="3">
    <name type="scientific">Guillardia theta (strain CCMP2712)</name>
    <name type="common">Cryptophyte</name>
    <dbReference type="NCBI Taxonomy" id="905079"/>
    <lineage>
        <taxon>Eukaryota</taxon>
        <taxon>Cryptophyceae</taxon>
        <taxon>Pyrenomonadales</taxon>
        <taxon>Geminigeraceae</taxon>
        <taxon>Guillardia</taxon>
    </lineage>
</organism>
<dbReference type="OrthoDB" id="47089at2759"/>
<dbReference type="HOGENOM" id="CLU_1237061_0_0_1"/>
<evidence type="ECO:0000313" key="3">
    <source>
        <dbReference type="EMBL" id="EKX53695.1"/>
    </source>
</evidence>
<dbReference type="KEGG" id="gtt:GUITHDRAFT_64223"/>
<dbReference type="InterPro" id="IPR015797">
    <property type="entry name" value="NUDIX_hydrolase-like_dom_sf"/>
</dbReference>
<proteinExistence type="predicted"/>
<dbReference type="Gene3D" id="3.90.79.10">
    <property type="entry name" value="Nucleoside Triphosphate Pyrophosphohydrolase"/>
    <property type="match status" value="1"/>
</dbReference>
<reference evidence="5" key="2">
    <citation type="submission" date="2012-11" db="EMBL/GenBank/DDBJ databases">
        <authorList>
            <person name="Kuo A."/>
            <person name="Curtis B.A."/>
            <person name="Tanifuji G."/>
            <person name="Burki F."/>
            <person name="Gruber A."/>
            <person name="Irimia M."/>
            <person name="Maruyama S."/>
            <person name="Arias M.C."/>
            <person name="Ball S.G."/>
            <person name="Gile G.H."/>
            <person name="Hirakawa Y."/>
            <person name="Hopkins J.F."/>
            <person name="Rensing S.A."/>
            <person name="Schmutz J."/>
            <person name="Symeonidi A."/>
            <person name="Elias M."/>
            <person name="Eveleigh R.J."/>
            <person name="Herman E.K."/>
            <person name="Klute M.J."/>
            <person name="Nakayama T."/>
            <person name="Obornik M."/>
            <person name="Reyes-Prieto A."/>
            <person name="Armbrust E.V."/>
            <person name="Aves S.J."/>
            <person name="Beiko R.G."/>
            <person name="Coutinho P."/>
            <person name="Dacks J.B."/>
            <person name="Durnford D.G."/>
            <person name="Fast N.M."/>
            <person name="Green B.R."/>
            <person name="Grisdale C."/>
            <person name="Hempe F."/>
            <person name="Henrissat B."/>
            <person name="Hoppner M.P."/>
            <person name="Ishida K.-I."/>
            <person name="Kim E."/>
            <person name="Koreny L."/>
            <person name="Kroth P.G."/>
            <person name="Liu Y."/>
            <person name="Malik S.-B."/>
            <person name="Maier U.G."/>
            <person name="McRose D."/>
            <person name="Mock T."/>
            <person name="Neilson J.A."/>
            <person name="Onodera N.T."/>
            <person name="Poole A.M."/>
            <person name="Pritham E.J."/>
            <person name="Richards T.A."/>
            <person name="Rocap G."/>
            <person name="Roy S.W."/>
            <person name="Sarai C."/>
            <person name="Schaack S."/>
            <person name="Shirato S."/>
            <person name="Slamovits C.H."/>
            <person name="Spencer D.F."/>
            <person name="Suzuki S."/>
            <person name="Worden A.Z."/>
            <person name="Zauner S."/>
            <person name="Barry K."/>
            <person name="Bell C."/>
            <person name="Bharti A.K."/>
            <person name="Crow J.A."/>
            <person name="Grimwood J."/>
            <person name="Kramer R."/>
            <person name="Lindquist E."/>
            <person name="Lucas S."/>
            <person name="Salamov A."/>
            <person name="McFadden G.I."/>
            <person name="Lane C.E."/>
            <person name="Keeling P.J."/>
            <person name="Gray M.W."/>
            <person name="Grigoriev I.V."/>
            <person name="Archibald J.M."/>
        </authorList>
    </citation>
    <scope>NUCLEOTIDE SEQUENCE</scope>
    <source>
        <strain evidence="5">CCMP2712</strain>
    </source>
</reference>
<evidence type="ECO:0000313" key="4">
    <source>
        <dbReference type="EnsemblProtists" id="EKX53695"/>
    </source>
</evidence>
<feature type="domain" description="Nudix hydrolase" evidence="2">
    <location>
        <begin position="60"/>
        <end position="208"/>
    </location>
</feature>
<dbReference type="InterPro" id="IPR000086">
    <property type="entry name" value="NUDIX_hydrolase_dom"/>
</dbReference>
<evidence type="ECO:0000313" key="5">
    <source>
        <dbReference type="Proteomes" id="UP000011087"/>
    </source>
</evidence>
<name>L1JZR1_GUITC</name>
<dbReference type="PROSITE" id="PS51462">
    <property type="entry name" value="NUDIX"/>
    <property type="match status" value="1"/>
</dbReference>
<dbReference type="Proteomes" id="UP000011087">
    <property type="component" value="Unassembled WGS sequence"/>
</dbReference>
<sequence>MAALVSALFACVSWNLDVFEPHKHVNKEEIGVYQIADGLKEPSHLSLIPSQMLIPNGSMPIHAAHTLGLPHKGTLHCIDGKILVLKRASTLKTCPEKWGFVGEHQKEGEDPKTLVDRALVEELGTTFRDKIKKHTNITSNPIWYFRQYEDGRRDRQLTWMWLVQLNEEASRLTIYPDAEVERYKWVPIKELMHWLETKESDFCHETVTSLMRFGLGRLSEVVQT</sequence>
<dbReference type="SUPFAM" id="SSF55811">
    <property type="entry name" value="Nudix"/>
    <property type="match status" value="1"/>
</dbReference>
<reference evidence="3 5" key="1">
    <citation type="journal article" date="2012" name="Nature">
        <title>Algal genomes reveal evolutionary mosaicism and the fate of nucleomorphs.</title>
        <authorList>
            <consortium name="DOE Joint Genome Institute"/>
            <person name="Curtis B.A."/>
            <person name="Tanifuji G."/>
            <person name="Burki F."/>
            <person name="Gruber A."/>
            <person name="Irimia M."/>
            <person name="Maruyama S."/>
            <person name="Arias M.C."/>
            <person name="Ball S.G."/>
            <person name="Gile G.H."/>
            <person name="Hirakawa Y."/>
            <person name="Hopkins J.F."/>
            <person name="Kuo A."/>
            <person name="Rensing S.A."/>
            <person name="Schmutz J."/>
            <person name="Symeonidi A."/>
            <person name="Elias M."/>
            <person name="Eveleigh R.J."/>
            <person name="Herman E.K."/>
            <person name="Klute M.J."/>
            <person name="Nakayama T."/>
            <person name="Obornik M."/>
            <person name="Reyes-Prieto A."/>
            <person name="Armbrust E.V."/>
            <person name="Aves S.J."/>
            <person name="Beiko R.G."/>
            <person name="Coutinho P."/>
            <person name="Dacks J.B."/>
            <person name="Durnford D.G."/>
            <person name="Fast N.M."/>
            <person name="Green B.R."/>
            <person name="Grisdale C.J."/>
            <person name="Hempel F."/>
            <person name="Henrissat B."/>
            <person name="Hoppner M.P."/>
            <person name="Ishida K."/>
            <person name="Kim E."/>
            <person name="Koreny L."/>
            <person name="Kroth P.G."/>
            <person name="Liu Y."/>
            <person name="Malik S.B."/>
            <person name="Maier U.G."/>
            <person name="McRose D."/>
            <person name="Mock T."/>
            <person name="Neilson J.A."/>
            <person name="Onodera N.T."/>
            <person name="Poole A.M."/>
            <person name="Pritham E.J."/>
            <person name="Richards T.A."/>
            <person name="Rocap G."/>
            <person name="Roy S.W."/>
            <person name="Sarai C."/>
            <person name="Schaack S."/>
            <person name="Shirato S."/>
            <person name="Slamovits C.H."/>
            <person name="Spencer D.F."/>
            <person name="Suzuki S."/>
            <person name="Worden A.Z."/>
            <person name="Zauner S."/>
            <person name="Barry K."/>
            <person name="Bell C."/>
            <person name="Bharti A.K."/>
            <person name="Crow J.A."/>
            <person name="Grimwood J."/>
            <person name="Kramer R."/>
            <person name="Lindquist E."/>
            <person name="Lucas S."/>
            <person name="Salamov A."/>
            <person name="McFadden G.I."/>
            <person name="Lane C.E."/>
            <person name="Keeling P.J."/>
            <person name="Gray M.W."/>
            <person name="Grigoriev I.V."/>
            <person name="Archibald J.M."/>
        </authorList>
    </citation>
    <scope>NUCLEOTIDE SEQUENCE</scope>
    <source>
        <strain evidence="3 5">CCMP2712</strain>
    </source>
</reference>
<dbReference type="PaxDb" id="55529-EKX53695"/>
<feature type="chain" id="PRO_5011944471" description="Nudix hydrolase domain-containing protein" evidence="1">
    <location>
        <begin position="16"/>
        <end position="224"/>
    </location>
</feature>